<name>A0A4C1Y6K2_EUMVA</name>
<dbReference type="AlphaFoldDB" id="A0A4C1Y6K2"/>
<accession>A0A4C1Y6K2</accession>
<proteinExistence type="predicted"/>
<sequence>MRLACRSRECAGAPSARHRCITAQVDSTRSYGFGTDLDFKLDHAIGFGPCLGSGFCFPSRIQFRDRYWSRVDLEVSGEAWQLFNNFADTMAGPRRGRGGGAPCVALNEETSLTDDSTEISLLKFSGECRCATNLPHRLDE</sequence>
<organism evidence="1 2">
    <name type="scientific">Eumeta variegata</name>
    <name type="common">Bagworm moth</name>
    <name type="synonym">Eumeta japonica</name>
    <dbReference type="NCBI Taxonomy" id="151549"/>
    <lineage>
        <taxon>Eukaryota</taxon>
        <taxon>Metazoa</taxon>
        <taxon>Ecdysozoa</taxon>
        <taxon>Arthropoda</taxon>
        <taxon>Hexapoda</taxon>
        <taxon>Insecta</taxon>
        <taxon>Pterygota</taxon>
        <taxon>Neoptera</taxon>
        <taxon>Endopterygota</taxon>
        <taxon>Lepidoptera</taxon>
        <taxon>Glossata</taxon>
        <taxon>Ditrysia</taxon>
        <taxon>Tineoidea</taxon>
        <taxon>Psychidae</taxon>
        <taxon>Oiketicinae</taxon>
        <taxon>Eumeta</taxon>
    </lineage>
</organism>
<evidence type="ECO:0000313" key="2">
    <source>
        <dbReference type="Proteomes" id="UP000299102"/>
    </source>
</evidence>
<gene>
    <name evidence="1" type="ORF">EVAR_50575_1</name>
</gene>
<evidence type="ECO:0000313" key="1">
    <source>
        <dbReference type="EMBL" id="GBP71516.1"/>
    </source>
</evidence>
<dbReference type="EMBL" id="BGZK01001112">
    <property type="protein sequence ID" value="GBP71516.1"/>
    <property type="molecule type" value="Genomic_DNA"/>
</dbReference>
<dbReference type="Proteomes" id="UP000299102">
    <property type="component" value="Unassembled WGS sequence"/>
</dbReference>
<keyword evidence="2" id="KW-1185">Reference proteome</keyword>
<comment type="caution">
    <text evidence="1">The sequence shown here is derived from an EMBL/GenBank/DDBJ whole genome shotgun (WGS) entry which is preliminary data.</text>
</comment>
<protein>
    <submittedName>
        <fullName evidence="1">Uncharacterized protein</fullName>
    </submittedName>
</protein>
<reference evidence="1 2" key="1">
    <citation type="journal article" date="2019" name="Commun. Biol.">
        <title>The bagworm genome reveals a unique fibroin gene that provides high tensile strength.</title>
        <authorList>
            <person name="Kono N."/>
            <person name="Nakamura H."/>
            <person name="Ohtoshi R."/>
            <person name="Tomita M."/>
            <person name="Numata K."/>
            <person name="Arakawa K."/>
        </authorList>
    </citation>
    <scope>NUCLEOTIDE SEQUENCE [LARGE SCALE GENOMIC DNA]</scope>
</reference>